<keyword evidence="3" id="KW-0815">Transposition</keyword>
<comment type="similarity">
    <text evidence="1">In the C-terminal section; belongs to the transposase 35 family.</text>
</comment>
<dbReference type="Pfam" id="PF01385">
    <property type="entry name" value="OrfB_IS605"/>
    <property type="match status" value="1"/>
</dbReference>
<evidence type="ECO:0000313" key="8">
    <source>
        <dbReference type="EMBL" id="RCU44470.1"/>
    </source>
</evidence>
<reference evidence="8 9" key="1">
    <citation type="submission" date="2018-07" db="EMBL/GenBank/DDBJ databases">
        <title>Genome sequences of Haloplanus salinus JCM 18368T.</title>
        <authorList>
            <person name="Kim Y.B."/>
            <person name="Roh S.W."/>
        </authorList>
    </citation>
    <scope>NUCLEOTIDE SEQUENCE [LARGE SCALE GENOMIC DNA]</scope>
    <source>
        <strain evidence="8 9">JCM 18368</strain>
    </source>
</reference>
<dbReference type="NCBIfam" id="NF040570">
    <property type="entry name" value="guided_TnpB"/>
    <property type="match status" value="1"/>
</dbReference>
<evidence type="ECO:0000256" key="4">
    <source>
        <dbReference type="ARBA" id="ARBA00023125"/>
    </source>
</evidence>
<dbReference type="PANTHER" id="PTHR30405:SF26">
    <property type="entry name" value="TRANSPOSASE, PROBABLY IS605-TNPB FAMILY"/>
    <property type="match status" value="1"/>
</dbReference>
<accession>A0A368N2S4</accession>
<evidence type="ECO:0000256" key="1">
    <source>
        <dbReference type="ARBA" id="ARBA00008761"/>
    </source>
</evidence>
<keyword evidence="5" id="KW-0233">DNA recombination</keyword>
<keyword evidence="9" id="KW-1185">Reference proteome</keyword>
<evidence type="ECO:0000256" key="5">
    <source>
        <dbReference type="ARBA" id="ARBA00023172"/>
    </source>
</evidence>
<dbReference type="InterPro" id="IPR010095">
    <property type="entry name" value="Cas12f1-like_TNB"/>
</dbReference>
<dbReference type="GO" id="GO:0032196">
    <property type="term" value="P:transposition"/>
    <property type="evidence" value="ECO:0007669"/>
    <property type="project" value="UniProtKB-KW"/>
</dbReference>
<comment type="caution">
    <text evidence="8">The sequence shown here is derived from an EMBL/GenBank/DDBJ whole genome shotgun (WGS) entry which is preliminary data.</text>
</comment>
<dbReference type="GO" id="GO:0006310">
    <property type="term" value="P:DNA recombination"/>
    <property type="evidence" value="ECO:0007669"/>
    <property type="project" value="UniProtKB-KW"/>
</dbReference>
<dbReference type="InterPro" id="IPR051399">
    <property type="entry name" value="RNA-guided_DNA_endo/Transpos"/>
</dbReference>
<dbReference type="Pfam" id="PF07282">
    <property type="entry name" value="Cas12f1-like_TNB"/>
    <property type="match status" value="1"/>
</dbReference>
<dbReference type="PANTHER" id="PTHR30405">
    <property type="entry name" value="TRANSPOSASE"/>
    <property type="match status" value="1"/>
</dbReference>
<dbReference type="GO" id="GO:0003677">
    <property type="term" value="F:DNA binding"/>
    <property type="evidence" value="ECO:0007669"/>
    <property type="project" value="UniProtKB-KW"/>
</dbReference>
<dbReference type="Proteomes" id="UP000252189">
    <property type="component" value="Unassembled WGS sequence"/>
</dbReference>
<dbReference type="EMBL" id="QPHM01000003">
    <property type="protein sequence ID" value="RCU44470.1"/>
    <property type="molecule type" value="Genomic_DNA"/>
</dbReference>
<protein>
    <submittedName>
        <fullName evidence="8">IS200/IS605 family transposon protein TnpB</fullName>
    </submittedName>
</protein>
<name>A0A368N2S4_9EURY</name>
<proteinExistence type="inferred from homology"/>
<evidence type="ECO:0000256" key="3">
    <source>
        <dbReference type="ARBA" id="ARBA00022578"/>
    </source>
</evidence>
<dbReference type="RefSeq" id="WP_114450644.1">
    <property type="nucleotide sequence ID" value="NZ_QPHM01000003.1"/>
</dbReference>
<gene>
    <name evidence="8" type="ORF">DU504_17170</name>
</gene>
<feature type="domain" description="Cas12f1-like TNB" evidence="7">
    <location>
        <begin position="309"/>
        <end position="374"/>
    </location>
</feature>
<sequence>MRRTNTFVIAPDLDDEECLRRLLDASASFWNELTYERRQRLFAGDPVWEGSDCGDRYKSRLGAATVQTVRRVNDEAWRSFFERRKDHSTSPPGYWGNQDDGRDLRVYLRNDTYTIEWGSRSRIDLLIGQKLKEEFGLGYRERLRLPVRGVPRWNGTRGRLVINYDEVAKQYRAYQSVAVNQSALETSLGETEAAVDIGANNLVACSTSGGSQYLFEGRPLFGQYRAITEHIAALAGKLPEGRRSSRRIKRLYRKRTRQRNHAQDALVRTLVKRLHAEGVATVFVGDLTDIVTDHWCVKVNQKTHSFWAHRRFTDRLSCVSEEYGIDVREVSEAWTSQRCPRCGVRENTVRDGDSFYCQRCQFRGHADLVGARNILAEHASGAVRPMARPVRFQWDNHQWRSTTDAPAEIPTNSARTCELPLE</sequence>
<evidence type="ECO:0000259" key="6">
    <source>
        <dbReference type="Pfam" id="PF01385"/>
    </source>
</evidence>
<evidence type="ECO:0000259" key="7">
    <source>
        <dbReference type="Pfam" id="PF07282"/>
    </source>
</evidence>
<dbReference type="AlphaFoldDB" id="A0A368N2S4"/>
<evidence type="ECO:0000256" key="2">
    <source>
        <dbReference type="ARBA" id="ARBA00011044"/>
    </source>
</evidence>
<comment type="similarity">
    <text evidence="2">In the N-terminal section; belongs to the transposase 2 family.</text>
</comment>
<organism evidence="8 9">
    <name type="scientific">Haloplanus salinus</name>
    <dbReference type="NCBI Taxonomy" id="1126245"/>
    <lineage>
        <taxon>Archaea</taxon>
        <taxon>Methanobacteriati</taxon>
        <taxon>Methanobacteriota</taxon>
        <taxon>Stenosarchaea group</taxon>
        <taxon>Halobacteria</taxon>
        <taxon>Halobacteriales</taxon>
        <taxon>Haloferacaceae</taxon>
        <taxon>Haloplanus</taxon>
    </lineage>
</organism>
<evidence type="ECO:0000313" key="9">
    <source>
        <dbReference type="Proteomes" id="UP000252189"/>
    </source>
</evidence>
<feature type="domain" description="Probable transposase IS891/IS1136/IS1341" evidence="6">
    <location>
        <begin position="184"/>
        <end position="290"/>
    </location>
</feature>
<dbReference type="InterPro" id="IPR001959">
    <property type="entry name" value="Transposase"/>
</dbReference>
<keyword evidence="4" id="KW-0238">DNA-binding</keyword>